<dbReference type="SUPFAM" id="SSF64518">
    <property type="entry name" value="Phase 1 flagellin"/>
    <property type="match status" value="1"/>
</dbReference>
<evidence type="ECO:0000256" key="1">
    <source>
        <dbReference type="ARBA" id="ARBA00005709"/>
    </source>
</evidence>
<evidence type="ECO:0000313" key="8">
    <source>
        <dbReference type="Proteomes" id="UP000481872"/>
    </source>
</evidence>
<gene>
    <name evidence="7" type="ORF">G3M99_01225</name>
</gene>
<evidence type="ECO:0000259" key="6">
    <source>
        <dbReference type="Pfam" id="PF00700"/>
    </source>
</evidence>
<keyword evidence="8" id="KW-1185">Reference proteome</keyword>
<dbReference type="InterPro" id="IPR001029">
    <property type="entry name" value="Flagellin_N"/>
</dbReference>
<keyword evidence="7" id="KW-0969">Cilium</keyword>
<accession>A0A6M0H086</accession>
<keyword evidence="3 4" id="KW-0975">Bacterial flagellum</keyword>
<dbReference type="Gene3D" id="1.20.1330.10">
    <property type="entry name" value="f41 fragment of flagellin, N-terminal domain"/>
    <property type="match status" value="1"/>
</dbReference>
<keyword evidence="7" id="KW-0282">Flagellum</keyword>
<dbReference type="Gene3D" id="6.10.10.10">
    <property type="entry name" value="Flagellar export chaperone, C-terminal domain"/>
    <property type="match status" value="1"/>
</dbReference>
<dbReference type="Proteomes" id="UP000481872">
    <property type="component" value="Unassembled WGS sequence"/>
</dbReference>
<dbReference type="GO" id="GO:0009288">
    <property type="term" value="C:bacterial-type flagellum"/>
    <property type="evidence" value="ECO:0007669"/>
    <property type="project" value="UniProtKB-SubCell"/>
</dbReference>
<keyword evidence="7" id="KW-0966">Cell projection</keyword>
<evidence type="ECO:0000256" key="3">
    <source>
        <dbReference type="ARBA" id="ARBA00023143"/>
    </source>
</evidence>
<evidence type="ECO:0000256" key="4">
    <source>
        <dbReference type="RuleBase" id="RU362073"/>
    </source>
</evidence>
<dbReference type="InterPro" id="IPR046358">
    <property type="entry name" value="Flagellin_C"/>
</dbReference>
<dbReference type="PANTHER" id="PTHR42792:SF2">
    <property type="entry name" value="FLAGELLIN"/>
    <property type="match status" value="1"/>
</dbReference>
<dbReference type="InterPro" id="IPR001492">
    <property type="entry name" value="Flagellin"/>
</dbReference>
<dbReference type="GO" id="GO:0005198">
    <property type="term" value="F:structural molecule activity"/>
    <property type="evidence" value="ECO:0007669"/>
    <property type="project" value="UniProtKB-UniRule"/>
</dbReference>
<dbReference type="Pfam" id="PF00669">
    <property type="entry name" value="Flagellin_N"/>
    <property type="match status" value="1"/>
</dbReference>
<name>A0A6M0H086_9CLOT</name>
<comment type="similarity">
    <text evidence="1 4">Belongs to the bacterial flagellin family.</text>
</comment>
<proteinExistence type="inferred from homology"/>
<dbReference type="InterPro" id="IPR042187">
    <property type="entry name" value="Flagellin_C_sub2"/>
</dbReference>
<dbReference type="RefSeq" id="WP_061994907.1">
    <property type="nucleotide sequence ID" value="NZ_JAAGPU010000001.1"/>
</dbReference>
<reference evidence="7 8" key="1">
    <citation type="submission" date="2020-02" db="EMBL/GenBank/DDBJ databases">
        <title>Genome assembly of a novel Clostridium senegalense strain.</title>
        <authorList>
            <person name="Gupta T.B."/>
            <person name="Jauregui R."/>
            <person name="Maclean P."/>
            <person name="Nawarathana A."/>
            <person name="Brightwell G."/>
        </authorList>
    </citation>
    <scope>NUCLEOTIDE SEQUENCE [LARGE SCALE GENOMIC DNA]</scope>
    <source>
        <strain evidence="7 8">AGRFS4</strain>
    </source>
</reference>
<dbReference type="EMBL" id="JAAGPU010000001">
    <property type="protein sequence ID" value="NEU03493.1"/>
    <property type="molecule type" value="Genomic_DNA"/>
</dbReference>
<dbReference type="AlphaFoldDB" id="A0A6M0H086"/>
<evidence type="ECO:0000256" key="2">
    <source>
        <dbReference type="ARBA" id="ARBA00020110"/>
    </source>
</evidence>
<feature type="domain" description="Flagellin C-terminal" evidence="6">
    <location>
        <begin position="183"/>
        <end position="267"/>
    </location>
</feature>
<keyword evidence="4" id="KW-0964">Secreted</keyword>
<dbReference type="Pfam" id="PF00700">
    <property type="entry name" value="Flagellin_C"/>
    <property type="match status" value="1"/>
</dbReference>
<evidence type="ECO:0000313" key="7">
    <source>
        <dbReference type="EMBL" id="NEU03493.1"/>
    </source>
</evidence>
<comment type="function">
    <text evidence="4">Flagellin is the subunit protein which polymerizes to form the filaments of bacterial flagella.</text>
</comment>
<dbReference type="GO" id="GO:0005576">
    <property type="term" value="C:extracellular region"/>
    <property type="evidence" value="ECO:0007669"/>
    <property type="project" value="UniProtKB-SubCell"/>
</dbReference>
<dbReference type="PANTHER" id="PTHR42792">
    <property type="entry name" value="FLAGELLIN"/>
    <property type="match status" value="1"/>
</dbReference>
<comment type="subcellular location">
    <subcellularLocation>
        <location evidence="4">Secreted</location>
    </subcellularLocation>
    <subcellularLocation>
        <location evidence="4">Bacterial flagellum</location>
    </subcellularLocation>
</comment>
<organism evidence="7 8">
    <name type="scientific">Clostridium senegalense</name>
    <dbReference type="NCBI Taxonomy" id="1465809"/>
    <lineage>
        <taxon>Bacteria</taxon>
        <taxon>Bacillati</taxon>
        <taxon>Bacillota</taxon>
        <taxon>Clostridia</taxon>
        <taxon>Eubacteriales</taxon>
        <taxon>Clostridiaceae</taxon>
        <taxon>Clostridium</taxon>
    </lineage>
</organism>
<protein>
    <recommendedName>
        <fullName evidence="2 4">Flagellin</fullName>
    </recommendedName>
</protein>
<comment type="caution">
    <text evidence="7">The sequence shown here is derived from an EMBL/GenBank/DDBJ whole genome shotgun (WGS) entry which is preliminary data.</text>
</comment>
<feature type="domain" description="Flagellin N-terminal" evidence="5">
    <location>
        <begin position="4"/>
        <end position="137"/>
    </location>
</feature>
<dbReference type="PRINTS" id="PR00207">
    <property type="entry name" value="FLAGELLIN"/>
</dbReference>
<sequence>MRLNHNMSALNIYNAYCKNLSKQNAAMSRIHSGLKVATAKDDPNKLSSSEHMKIQIRSLEMASRNTQDTISMLQTADSASQNISDSLIRIKELTIQAGGTGSEEDKKIIQEEINSILEGIDDIAKNTEINGKKILSSDKGILVQCGSNAGEQTTIPTSDLSSSGLGLDGQIKVLTTEEINKSIDTINTAISKLNDCRSKMGAISNRLTSNTEMLNELSLKTQNAESSLTGADISEEIIEYTKNNVLVNAGLSLMVQANKLPQDVLNIIGNIGKK</sequence>
<evidence type="ECO:0000259" key="5">
    <source>
        <dbReference type="Pfam" id="PF00669"/>
    </source>
</evidence>